<keyword evidence="2" id="KW-1185">Reference proteome</keyword>
<proteinExistence type="predicted"/>
<dbReference type="Proteomes" id="UP000031737">
    <property type="component" value="Unassembled WGS sequence"/>
</dbReference>
<dbReference type="OrthoDB" id="10545535at2759"/>
<comment type="caution">
    <text evidence="1">The sequence shown here is derived from an EMBL/GenBank/DDBJ whole genome shotgun (WGS) entry which is preliminary data.</text>
</comment>
<evidence type="ECO:0000313" key="1">
    <source>
        <dbReference type="EMBL" id="ESL05156.1"/>
    </source>
</evidence>
<protein>
    <submittedName>
        <fullName evidence="1">Uncharacterized protein</fullName>
    </submittedName>
</protein>
<sequence>MKEMPRSRRCRRRGKWGPSMWCRAQQQQRQQQRILAQLQWAQFMLQRLQQQLLSAQVSQVRFQQYHHAGGAVFLATQRMNPHTVKSASCTAWGRPTPLSV</sequence>
<dbReference type="AlphaFoldDB" id="A0A061ITP2"/>
<name>A0A061ITP2_TRYRA</name>
<accession>A0A061ITP2</accession>
<gene>
    <name evidence="1" type="ORF">TRSC58_07220</name>
</gene>
<dbReference type="VEuPathDB" id="TriTrypDB:TRSC58_07220"/>
<organism evidence="1 2">
    <name type="scientific">Trypanosoma rangeli SC58</name>
    <dbReference type="NCBI Taxonomy" id="429131"/>
    <lineage>
        <taxon>Eukaryota</taxon>
        <taxon>Discoba</taxon>
        <taxon>Euglenozoa</taxon>
        <taxon>Kinetoplastea</taxon>
        <taxon>Metakinetoplastina</taxon>
        <taxon>Trypanosomatida</taxon>
        <taxon>Trypanosomatidae</taxon>
        <taxon>Trypanosoma</taxon>
        <taxon>Herpetosoma</taxon>
    </lineage>
</organism>
<reference evidence="1 2" key="1">
    <citation type="submission" date="2013-07" db="EMBL/GenBank/DDBJ databases">
        <authorList>
            <person name="Stoco P.H."/>
            <person name="Wagner G."/>
            <person name="Gerber A."/>
            <person name="Zaha A."/>
            <person name="Thompson C."/>
            <person name="Bartholomeu D.C."/>
            <person name="Luckemeyer D.D."/>
            <person name="Bahia D."/>
            <person name="Loreto E."/>
            <person name="Prestes E.B."/>
            <person name="Lima F.M."/>
            <person name="Rodrigues-Luiz G."/>
            <person name="Vallejo G.A."/>
            <person name="Filho J.F."/>
            <person name="Monteiro K.M."/>
            <person name="Tyler K.M."/>
            <person name="de Almeida L.G."/>
            <person name="Ortiz M.F."/>
            <person name="Siervo M.A."/>
            <person name="de Moraes M.H."/>
            <person name="Cunha O.L."/>
            <person name="Mendonca-Neto R."/>
            <person name="Silva R."/>
            <person name="Teixeira S.M."/>
            <person name="Murta S.M."/>
            <person name="Sincero T.C."/>
            <person name="Mendes T.A."/>
            <person name="Urmenyi T.P."/>
            <person name="Silva V.G."/>
            <person name="da Rocha W.D."/>
            <person name="Andersson B."/>
            <person name="Romanha A.J."/>
            <person name="Steindel M."/>
            <person name="de Vasconcelos A.T."/>
            <person name="Grisard E.C."/>
        </authorList>
    </citation>
    <scope>NUCLEOTIDE SEQUENCE [LARGE SCALE GENOMIC DNA]</scope>
    <source>
        <strain evidence="1 2">SC58</strain>
    </source>
</reference>
<dbReference type="EMBL" id="AUPL01007227">
    <property type="protein sequence ID" value="ESL05156.1"/>
    <property type="molecule type" value="Genomic_DNA"/>
</dbReference>
<evidence type="ECO:0000313" key="2">
    <source>
        <dbReference type="Proteomes" id="UP000031737"/>
    </source>
</evidence>